<dbReference type="Gene3D" id="3.10.129.10">
    <property type="entry name" value="Hotdog Thioesterase"/>
    <property type="match status" value="1"/>
</dbReference>
<evidence type="ECO:0000313" key="2">
    <source>
        <dbReference type="EMBL" id="CAB4938894.1"/>
    </source>
</evidence>
<feature type="domain" description="MaoC-like" evidence="1">
    <location>
        <begin position="14"/>
        <end position="122"/>
    </location>
</feature>
<organism evidence="2">
    <name type="scientific">freshwater metagenome</name>
    <dbReference type="NCBI Taxonomy" id="449393"/>
    <lineage>
        <taxon>unclassified sequences</taxon>
        <taxon>metagenomes</taxon>
        <taxon>ecological metagenomes</taxon>
    </lineage>
</organism>
<dbReference type="EMBL" id="CAFBMK010000224">
    <property type="protein sequence ID" value="CAB4938894.1"/>
    <property type="molecule type" value="Genomic_DNA"/>
</dbReference>
<dbReference type="PANTHER" id="PTHR42993">
    <property type="entry name" value="MAOC-LIKE DEHYDRATASE DOMAIN-CONTAINING PROTEIN"/>
    <property type="match status" value="1"/>
</dbReference>
<gene>
    <name evidence="2" type="ORF">UFOPK3564_02820</name>
</gene>
<reference evidence="2" key="1">
    <citation type="submission" date="2020-05" db="EMBL/GenBank/DDBJ databases">
        <authorList>
            <person name="Chiriac C."/>
            <person name="Salcher M."/>
            <person name="Ghai R."/>
            <person name="Kavagutti S V."/>
        </authorList>
    </citation>
    <scope>NUCLEOTIDE SEQUENCE</scope>
</reference>
<dbReference type="AlphaFoldDB" id="A0A6J7J8H2"/>
<sequence>MSTTARVMTIDELEAAVGQELGTSSWLEVSQEDVDRFADATQDHQWIHTDPERAASSPFGGTIAHGYYTLSLAPVLFAQLLSLDHFPMAVNYGLDKLRFPAPLPVGAKLRMGATIDGVERFDGGATLRLTLAFESDRGGKPVCIAQVLYRLFEGKS</sequence>
<dbReference type="InterPro" id="IPR029069">
    <property type="entry name" value="HotDog_dom_sf"/>
</dbReference>
<dbReference type="InterPro" id="IPR039375">
    <property type="entry name" value="NodN-like"/>
</dbReference>
<dbReference type="PANTHER" id="PTHR42993:SF1">
    <property type="entry name" value="MAOC-LIKE DEHYDRATASE DOMAIN-CONTAINING PROTEIN"/>
    <property type="match status" value="1"/>
</dbReference>
<evidence type="ECO:0000259" key="1">
    <source>
        <dbReference type="Pfam" id="PF01575"/>
    </source>
</evidence>
<name>A0A6J7J8H2_9ZZZZ</name>
<protein>
    <submittedName>
        <fullName evidence="2">Unannotated protein</fullName>
    </submittedName>
</protein>
<proteinExistence type="predicted"/>
<dbReference type="CDD" id="cd03450">
    <property type="entry name" value="NodN"/>
    <property type="match status" value="1"/>
</dbReference>
<dbReference type="SUPFAM" id="SSF54637">
    <property type="entry name" value="Thioesterase/thiol ester dehydrase-isomerase"/>
    <property type="match status" value="1"/>
</dbReference>
<dbReference type="Pfam" id="PF01575">
    <property type="entry name" value="MaoC_dehydratas"/>
    <property type="match status" value="1"/>
</dbReference>
<accession>A0A6J7J8H2</accession>
<dbReference type="InterPro" id="IPR002539">
    <property type="entry name" value="MaoC-like_dom"/>
</dbReference>